<feature type="chain" id="PRO_5007177961" description="Major fimbrium tip subunit FimD third Ig-like domain-containing protein" evidence="1">
    <location>
        <begin position="22"/>
        <end position="721"/>
    </location>
</feature>
<dbReference type="AlphaFoldDB" id="A0A125MG01"/>
<accession>A0A125MG01</accession>
<keyword evidence="4" id="KW-1185">Reference proteome</keyword>
<reference evidence="3 4" key="1">
    <citation type="journal article" date="2016" name="BMC Genomics">
        <title>Type VI secretion systems of human gut Bacteroidales segregate into three genetic architectures, two of which are contained on mobile genetic elements.</title>
        <authorList>
            <person name="Coyne M.J."/>
            <person name="Roelofs K.G."/>
            <person name="Comstock L.E."/>
        </authorList>
    </citation>
    <scope>NUCLEOTIDE SEQUENCE [LARGE SCALE GENOMIC DNA]</scope>
    <source>
        <strain evidence="3 4">CL09T03C01</strain>
    </source>
</reference>
<dbReference type="Gene3D" id="2.60.40.3690">
    <property type="match status" value="1"/>
</dbReference>
<sequence length="721" mass="80748" precursor="true">MKRIFYHMACWLAVLGCAACSNETDFVKTEADNNSIVLDISSATTPVTRAGATGAEVTVSYVDVLIFDDTDNKSLAHYERVQVVADSQKSGKITLAKAQRNDFAANESYWVYLIANSTLGEDKFQEVADLGKLRGLMEEQRNIHMTGAGTDPEIPMIFLMDGIAYPAGTDEPETPGKVVLNNGNLSDKTELAVTLRRAAAKIVVKIKKGEDVTFDNSSGAYRAGYYLRNMSYSTTLIPNPNANDNVKLRTPDPTAGKYFAWTENEITVTAYAYSHNWKDKPLERETRLVVNIPLYYKKEPDLRGANYYQIPISKEKVLERNTYYEVTVEVNAPGATEILKPEELEPVNYTVQAWDETIINVGGETDRPKYLTVNEEEMEMYNISDDNTTLEFASSSEVSVKVTRVYYIDKFGQTQATTNEREIARMGINVVPDKGLNGNINIHSPLPTNNTIRYIELEITNEDGVEARKVTVAQYPLEYITNIQGWYSSREDFGSTWENPRGTPKRVSADNYNRWNDEWTYSATEYGQSVFFTSKVAEQITSGNNKGKSSISYYYFRRNSSSEFTQKEIWAAGNARMYHVRITASSGDYTIGKPRITADGITDPGRDNEKLVSPSFMIASQLGAVYDVNSVEMAASHCKQYVEVYKDEKGKSVALSDWRLPTRAELEIIIDFQYRDNAAMDEVLAGKEYYSASGVVNNPDGSNTSGGVAIRCIRDAFDTQK</sequence>
<dbReference type="PATRIC" id="fig|46506.5.peg.1521"/>
<dbReference type="EMBL" id="LRGC01000005">
    <property type="protein sequence ID" value="KWR55647.1"/>
    <property type="molecule type" value="Genomic_DNA"/>
</dbReference>
<proteinExistence type="predicted"/>
<keyword evidence="1" id="KW-0732">Signal</keyword>
<dbReference type="STRING" id="46506.AA415_01427"/>
<name>A0A125MG01_BACSE</name>
<protein>
    <recommendedName>
        <fullName evidence="2">Major fimbrium tip subunit FimD third Ig-like domain-containing protein</fullName>
    </recommendedName>
</protein>
<gene>
    <name evidence="3" type="ORF">AA415_01427</name>
</gene>
<feature type="signal peptide" evidence="1">
    <location>
        <begin position="1"/>
        <end position="21"/>
    </location>
</feature>
<dbReference type="Proteomes" id="UP000056419">
    <property type="component" value="Unassembled WGS sequence"/>
</dbReference>
<evidence type="ECO:0000313" key="3">
    <source>
        <dbReference type="EMBL" id="KWR55647.1"/>
    </source>
</evidence>
<dbReference type="PROSITE" id="PS51257">
    <property type="entry name" value="PROKAR_LIPOPROTEIN"/>
    <property type="match status" value="1"/>
</dbReference>
<dbReference type="InterPro" id="IPR058822">
    <property type="entry name" value="Ig-like_FimD_3rd"/>
</dbReference>
<organism evidence="3 4">
    <name type="scientific">Bacteroides stercoris</name>
    <dbReference type="NCBI Taxonomy" id="46506"/>
    <lineage>
        <taxon>Bacteria</taxon>
        <taxon>Pseudomonadati</taxon>
        <taxon>Bacteroidota</taxon>
        <taxon>Bacteroidia</taxon>
        <taxon>Bacteroidales</taxon>
        <taxon>Bacteroidaceae</taxon>
        <taxon>Bacteroides</taxon>
    </lineage>
</organism>
<feature type="domain" description="Major fimbrium tip subunit FimD third Ig-like" evidence="2">
    <location>
        <begin position="372"/>
        <end position="476"/>
    </location>
</feature>
<evidence type="ECO:0000256" key="1">
    <source>
        <dbReference type="SAM" id="SignalP"/>
    </source>
</evidence>
<dbReference type="Pfam" id="PF26306">
    <property type="entry name" value="FimD_3rd"/>
    <property type="match status" value="1"/>
</dbReference>
<dbReference type="RefSeq" id="WP_060385688.1">
    <property type="nucleotide sequence ID" value="NZ_LRGC01000005.1"/>
</dbReference>
<comment type="caution">
    <text evidence="3">The sequence shown here is derived from an EMBL/GenBank/DDBJ whole genome shotgun (WGS) entry which is preliminary data.</text>
</comment>
<evidence type="ECO:0000259" key="2">
    <source>
        <dbReference type="Pfam" id="PF26306"/>
    </source>
</evidence>
<evidence type="ECO:0000313" key="4">
    <source>
        <dbReference type="Proteomes" id="UP000056419"/>
    </source>
</evidence>